<dbReference type="Proteomes" id="UP000750197">
    <property type="component" value="Unassembled WGS sequence"/>
</dbReference>
<evidence type="ECO:0000256" key="1">
    <source>
        <dbReference type="SAM" id="Coils"/>
    </source>
</evidence>
<evidence type="ECO:0000313" key="4">
    <source>
        <dbReference type="Proteomes" id="UP000750197"/>
    </source>
</evidence>
<keyword evidence="1" id="KW-0175">Coiled coil</keyword>
<protein>
    <submittedName>
        <fullName evidence="3">Uncharacterized protein</fullName>
    </submittedName>
</protein>
<accession>A0A8J7YQI2</accession>
<feature type="compositionally biased region" description="Basic residues" evidence="2">
    <location>
        <begin position="1"/>
        <end position="11"/>
    </location>
</feature>
<dbReference type="AlphaFoldDB" id="A0A8J7YQI2"/>
<dbReference type="EMBL" id="JAHEAC010000136">
    <property type="protein sequence ID" value="MBX8644968.1"/>
    <property type="molecule type" value="Genomic_DNA"/>
</dbReference>
<evidence type="ECO:0000256" key="2">
    <source>
        <dbReference type="SAM" id="MobiDB-lite"/>
    </source>
</evidence>
<gene>
    <name evidence="3" type="ORF">KIY12_09675</name>
</gene>
<organism evidence="3 4">
    <name type="scientific">Candidatus Sysuiplasma superficiale</name>
    <dbReference type="NCBI Taxonomy" id="2823368"/>
    <lineage>
        <taxon>Archaea</taxon>
        <taxon>Methanobacteriati</taxon>
        <taxon>Thermoplasmatota</taxon>
        <taxon>Thermoplasmata</taxon>
        <taxon>Candidatus Sysuiplasmatales</taxon>
        <taxon>Candidatus Sysuiplasmataceae</taxon>
        <taxon>Candidatus Sysuiplasma</taxon>
    </lineage>
</organism>
<sequence length="280" mass="34040">MARKKRKRKWRQTHEGKRERINQKKAKGRRREAGREKEKEYEKDKEKEKEYIPENEKEKETEDKDIEEGGDSKKPRSKNWTWGDSYRNWEKVLQLLHNEHRATHIRISDATEKLRAHYNNYNSVKSPFRKPYRAPKFSLSRKKRRKLTPERIKEKEAEFALKQEQRRREHDKAKAWVKKIDAKELCQDSAVRQTEEEIRQKMKEKSEERRAVREQRVELAQQEAESEMQFRKTLATTTEKLGDYLEKAEKTEEAILQYMKMKTAYYERQLQHQVASESED</sequence>
<proteinExistence type="predicted"/>
<feature type="region of interest" description="Disordered" evidence="2">
    <location>
        <begin position="1"/>
        <end position="82"/>
    </location>
</feature>
<feature type="coiled-coil region" evidence="1">
    <location>
        <begin position="191"/>
        <end position="225"/>
    </location>
</feature>
<feature type="compositionally biased region" description="Basic and acidic residues" evidence="2">
    <location>
        <begin position="31"/>
        <end position="62"/>
    </location>
</feature>
<reference evidence="3" key="1">
    <citation type="submission" date="2021-05" db="EMBL/GenBank/DDBJ databases">
        <title>Genomic insights into ecological role and evolution of a novel Thermoplasmata order Candidatus Sysuiplasmatales.</title>
        <authorList>
            <person name="Yuan Y."/>
        </authorList>
    </citation>
    <scope>NUCLEOTIDE SEQUENCE</scope>
    <source>
        <strain evidence="3">TUT19-bin139</strain>
    </source>
</reference>
<evidence type="ECO:0000313" key="3">
    <source>
        <dbReference type="EMBL" id="MBX8644968.1"/>
    </source>
</evidence>
<feature type="compositionally biased region" description="Basic and acidic residues" evidence="2">
    <location>
        <begin position="12"/>
        <end position="22"/>
    </location>
</feature>
<comment type="caution">
    <text evidence="3">The sequence shown here is derived from an EMBL/GenBank/DDBJ whole genome shotgun (WGS) entry which is preliminary data.</text>
</comment>
<name>A0A8J7YQI2_9ARCH</name>